<evidence type="ECO:0000313" key="1">
    <source>
        <dbReference type="EMBL" id="NPC66563.1"/>
    </source>
</evidence>
<dbReference type="EMBL" id="JABJWC010000019">
    <property type="protein sequence ID" value="NPC66563.1"/>
    <property type="molecule type" value="Genomic_DNA"/>
</dbReference>
<protein>
    <submittedName>
        <fullName evidence="1">Uncharacterized protein</fullName>
    </submittedName>
</protein>
<sequence>AESPRQAEVRSDLAAPLEPRFTFDTFIVGKPNEFAYACARRGGKPAPGRGAQRPCRPARAALYV</sequence>
<reference evidence="1 2" key="1">
    <citation type="journal article" date="2020" name="Microorganisms">
        <title>Description of Komagataeibacter melaceti sp. nov. and Komagataeibacter melomenusus sp. nov. Isolated from Apple Cider Vinegar.</title>
        <authorList>
            <person name="Maric L."/>
            <person name="Cleenwerck I."/>
            <person name="Accetto T."/>
            <person name="Vandamme P."/>
            <person name="Trcek J."/>
        </authorList>
    </citation>
    <scope>NUCLEOTIDE SEQUENCE [LARGE SCALE GENOMIC DNA]</scope>
    <source>
        <strain evidence="1 2">AV436</strain>
    </source>
</reference>
<gene>
    <name evidence="1" type="ORF">HNW77_09185</name>
</gene>
<keyword evidence="2" id="KW-1185">Reference proteome</keyword>
<feature type="non-terminal residue" evidence="1">
    <location>
        <position position="1"/>
    </location>
</feature>
<organism evidence="1 2">
    <name type="scientific">Komagataeibacter melomenusus</name>
    <dbReference type="NCBI Taxonomy" id="2766578"/>
    <lineage>
        <taxon>Bacteria</taxon>
        <taxon>Pseudomonadati</taxon>
        <taxon>Pseudomonadota</taxon>
        <taxon>Alphaproteobacteria</taxon>
        <taxon>Acetobacterales</taxon>
        <taxon>Acetobacteraceae</taxon>
        <taxon>Komagataeibacter</taxon>
    </lineage>
</organism>
<comment type="caution">
    <text evidence="1">The sequence shown here is derived from an EMBL/GenBank/DDBJ whole genome shotgun (WGS) entry which is preliminary data.</text>
</comment>
<dbReference type="Proteomes" id="UP000623090">
    <property type="component" value="Unassembled WGS sequence"/>
</dbReference>
<evidence type="ECO:0000313" key="2">
    <source>
        <dbReference type="Proteomes" id="UP000623090"/>
    </source>
</evidence>
<proteinExistence type="predicted"/>
<name>A0ABX2ADW5_9PROT</name>
<accession>A0ABX2ADW5</accession>